<reference evidence="8 9" key="1">
    <citation type="submission" date="2014-11" db="EMBL/GenBank/DDBJ databases">
        <title>Draft genome sequence of Chelonobacter oris 1662T, associated with respiratory disease in Hermann's Tortoises.</title>
        <authorList>
            <person name="Kudirkiene E."/>
            <person name="Hansen M.J."/>
            <person name="Bojesen A.M."/>
        </authorList>
    </citation>
    <scope>NUCLEOTIDE SEQUENCE [LARGE SCALE GENOMIC DNA]</scope>
    <source>
        <strain evidence="8 9">1662</strain>
    </source>
</reference>
<gene>
    <name evidence="5" type="primary">recX</name>
    <name evidence="8" type="ORF">OA57_11015</name>
</gene>
<dbReference type="Pfam" id="PF21982">
    <property type="entry name" value="RecX_HTH1"/>
    <property type="match status" value="1"/>
</dbReference>
<accession>A0A0A3AR46</accession>
<proteinExistence type="inferred from homology"/>
<comment type="function">
    <text evidence="5">Modulates RecA activity.</text>
</comment>
<dbReference type="InterPro" id="IPR036388">
    <property type="entry name" value="WH-like_DNA-bd_sf"/>
</dbReference>
<dbReference type="STRING" id="505317.OA57_11015"/>
<keyword evidence="9" id="KW-1185">Reference proteome</keyword>
<evidence type="ECO:0000256" key="4">
    <source>
        <dbReference type="ARBA" id="ARBA00022490"/>
    </source>
</evidence>
<dbReference type="Pfam" id="PF02631">
    <property type="entry name" value="RecX_HTH2"/>
    <property type="match status" value="1"/>
</dbReference>
<dbReference type="HAMAP" id="MF_01114">
    <property type="entry name" value="RecX"/>
    <property type="match status" value="1"/>
</dbReference>
<feature type="domain" description="RecX first three-helical" evidence="7">
    <location>
        <begin position="5"/>
        <end position="41"/>
    </location>
</feature>
<comment type="similarity">
    <text evidence="2 5">Belongs to the RecX family.</text>
</comment>
<comment type="caution">
    <text evidence="8">The sequence shown here is derived from an EMBL/GenBank/DDBJ whole genome shotgun (WGS) entry which is preliminary data.</text>
</comment>
<dbReference type="Gene3D" id="1.10.10.10">
    <property type="entry name" value="Winged helix-like DNA-binding domain superfamily/Winged helix DNA-binding domain"/>
    <property type="match status" value="3"/>
</dbReference>
<evidence type="ECO:0000256" key="3">
    <source>
        <dbReference type="ARBA" id="ARBA00018111"/>
    </source>
</evidence>
<dbReference type="InterPro" id="IPR003783">
    <property type="entry name" value="Regulatory_RecX"/>
</dbReference>
<dbReference type="GO" id="GO:0006282">
    <property type="term" value="P:regulation of DNA repair"/>
    <property type="evidence" value="ECO:0007669"/>
    <property type="project" value="UniProtKB-UniRule"/>
</dbReference>
<evidence type="ECO:0000313" key="9">
    <source>
        <dbReference type="Proteomes" id="UP000030380"/>
    </source>
</evidence>
<dbReference type="NCBIfam" id="NF001057">
    <property type="entry name" value="PRK00117.3-3"/>
    <property type="match status" value="1"/>
</dbReference>
<evidence type="ECO:0000256" key="5">
    <source>
        <dbReference type="HAMAP-Rule" id="MF_01114"/>
    </source>
</evidence>
<protein>
    <recommendedName>
        <fullName evidence="3 5">Regulatory protein RecX</fullName>
    </recommendedName>
</protein>
<organism evidence="8 9">
    <name type="scientific">Chelonobacter oris</name>
    <dbReference type="NCBI Taxonomy" id="505317"/>
    <lineage>
        <taxon>Bacteria</taxon>
        <taxon>Pseudomonadati</taxon>
        <taxon>Pseudomonadota</taxon>
        <taxon>Gammaproteobacteria</taxon>
        <taxon>Pasteurellales</taxon>
        <taxon>Pasteurellaceae</taxon>
        <taxon>Chelonobacter</taxon>
    </lineage>
</organism>
<dbReference type="InterPro" id="IPR053924">
    <property type="entry name" value="RecX_HTH_2nd"/>
</dbReference>
<dbReference type="PANTHER" id="PTHR33602:SF1">
    <property type="entry name" value="REGULATORY PROTEIN RECX FAMILY PROTEIN"/>
    <property type="match status" value="1"/>
</dbReference>
<feature type="domain" description="RecX second three-helical" evidence="6">
    <location>
        <begin position="51"/>
        <end position="89"/>
    </location>
</feature>
<evidence type="ECO:0000256" key="2">
    <source>
        <dbReference type="ARBA" id="ARBA00009695"/>
    </source>
</evidence>
<dbReference type="Proteomes" id="UP000030380">
    <property type="component" value="Unassembled WGS sequence"/>
</dbReference>
<dbReference type="InterPro" id="IPR053926">
    <property type="entry name" value="RecX_HTH_1st"/>
</dbReference>
<dbReference type="PANTHER" id="PTHR33602">
    <property type="entry name" value="REGULATORY PROTEIN RECX FAMILY PROTEIN"/>
    <property type="match status" value="1"/>
</dbReference>
<keyword evidence="4 5" id="KW-0963">Cytoplasm</keyword>
<dbReference type="OrthoDB" id="7066780at2"/>
<dbReference type="AlphaFoldDB" id="A0A0A3AR46"/>
<dbReference type="GO" id="GO:0005737">
    <property type="term" value="C:cytoplasm"/>
    <property type="evidence" value="ECO:0007669"/>
    <property type="project" value="UniProtKB-SubCell"/>
</dbReference>
<evidence type="ECO:0000313" key="8">
    <source>
        <dbReference type="EMBL" id="KGQ69560.1"/>
    </source>
</evidence>
<evidence type="ECO:0000259" key="7">
    <source>
        <dbReference type="Pfam" id="PF21982"/>
    </source>
</evidence>
<sequence length="149" mass="17704">MNRIALSYLLTLLARRDYSAMEIRYKMAEKAFSAEDIEQVLLHCQQQGWQSDRRFCESYLSSRSRKGYGPTRIRQELQQKGIENPLIHEQLQQCDLDWFALAETTFHKKYSEMTGREWTPALQQKAWRFMLSRGFNPDHFSHLINAEPD</sequence>
<dbReference type="EMBL" id="JSUM01000017">
    <property type="protein sequence ID" value="KGQ69560.1"/>
    <property type="molecule type" value="Genomic_DNA"/>
</dbReference>
<evidence type="ECO:0000259" key="6">
    <source>
        <dbReference type="Pfam" id="PF02631"/>
    </source>
</evidence>
<name>A0A0A3AR46_9PAST</name>
<evidence type="ECO:0000256" key="1">
    <source>
        <dbReference type="ARBA" id="ARBA00004496"/>
    </source>
</evidence>
<comment type="subcellular location">
    <subcellularLocation>
        <location evidence="1 5">Cytoplasm</location>
    </subcellularLocation>
</comment>